<dbReference type="EMBL" id="JBBPFD010000018">
    <property type="protein sequence ID" value="KAK7888661.1"/>
    <property type="molecule type" value="Genomic_DNA"/>
</dbReference>
<dbReference type="InterPro" id="IPR004244">
    <property type="entry name" value="Transposase_22"/>
</dbReference>
<proteinExistence type="predicted"/>
<evidence type="ECO:0000313" key="3">
    <source>
        <dbReference type="EMBL" id="KAK7888661.1"/>
    </source>
</evidence>
<accession>A0AAW0N5T5</accession>
<sequence length="650" mass="71023">MSLDNFFVTPASRTKKKGAKTGDRKANANASAVAASQDNGQDDVITEPSGEAETAVTEGGVMAKQVIPEGEVEGNDPLTREDVIVDRVTKNIEEMLDKKLATIIKPVTDLSDKFDAAAKRMDSLEQRVSDLEDVSVGNAPRMDCMEKSLKKALERLDNYENQRRRQNIRIIGLEEGTEGRDPAAFFEEWIPAILEMRVKRVKIDKAIRMGLQTGRSGRDGSRAVIVTVHDYADKQRILYAARDKGRVEVDGKVISFYQDFSAEVVKKRQESANLCHSWPSVSSDARTSCTGPPLGLSPLTHSHTHSAMPAPASFPKRGRRSHAPSVSAPPAKRPKLDSTAPAESPGLVLAQGPQLSFSVLPSTFLLGDSVLPSKPSSAPPRRLQIIPLPDCMLPDYVTARHARRARKRSASAARAPAAKIPKLASVSSTLYPAATLVSASTSPVFASPARFPRLASLCASPSTAFVRAVAMEVEVATEPAPSGPEPAPPGPEPDWVEKLEDYLQERTEKNLEVHKDHFQEQQFDLASSCELFEEQVAMDSMFEEQATMDSMFEEQAAVDSMFEEQAAVDSMFEEQVAVDAMFEEQAAVDSMFEEQAAVDSMFEEQVAVDAMFEEQAAVDSMFEEQVAVDSTFLKQADVDTSSTKPVHSQE</sequence>
<dbReference type="Proteomes" id="UP001460270">
    <property type="component" value="Unassembled WGS sequence"/>
</dbReference>
<dbReference type="PANTHER" id="PTHR11505">
    <property type="entry name" value="L1 TRANSPOSABLE ELEMENT-RELATED"/>
    <property type="match status" value="1"/>
</dbReference>
<organism evidence="3 4">
    <name type="scientific">Mugilogobius chulae</name>
    <name type="common">yellowstripe goby</name>
    <dbReference type="NCBI Taxonomy" id="88201"/>
    <lineage>
        <taxon>Eukaryota</taxon>
        <taxon>Metazoa</taxon>
        <taxon>Chordata</taxon>
        <taxon>Craniata</taxon>
        <taxon>Vertebrata</taxon>
        <taxon>Euteleostomi</taxon>
        <taxon>Actinopterygii</taxon>
        <taxon>Neopterygii</taxon>
        <taxon>Teleostei</taxon>
        <taxon>Neoteleostei</taxon>
        <taxon>Acanthomorphata</taxon>
        <taxon>Gobiaria</taxon>
        <taxon>Gobiiformes</taxon>
        <taxon>Gobioidei</taxon>
        <taxon>Gobiidae</taxon>
        <taxon>Gobionellinae</taxon>
        <taxon>Mugilogobius</taxon>
    </lineage>
</organism>
<keyword evidence="4" id="KW-1185">Reference proteome</keyword>
<feature type="region of interest" description="Disordered" evidence="2">
    <location>
        <begin position="1"/>
        <end position="63"/>
    </location>
</feature>
<dbReference type="Gene3D" id="3.30.70.1820">
    <property type="entry name" value="L1 transposable element, RRM domain"/>
    <property type="match status" value="1"/>
</dbReference>
<comment type="caution">
    <text evidence="3">The sequence shown here is derived from an EMBL/GenBank/DDBJ whole genome shotgun (WGS) entry which is preliminary data.</text>
</comment>
<evidence type="ECO:0000256" key="2">
    <source>
        <dbReference type="SAM" id="MobiDB-lite"/>
    </source>
</evidence>
<feature type="compositionally biased region" description="Polar residues" evidence="2">
    <location>
        <begin position="278"/>
        <end position="290"/>
    </location>
</feature>
<feature type="coiled-coil region" evidence="1">
    <location>
        <begin position="107"/>
        <end position="176"/>
    </location>
</feature>
<feature type="region of interest" description="Disordered" evidence="2">
    <location>
        <begin position="278"/>
        <end position="345"/>
    </location>
</feature>
<reference evidence="4" key="1">
    <citation type="submission" date="2024-04" db="EMBL/GenBank/DDBJ databases">
        <title>Salinicola lusitanus LLJ914,a marine bacterium isolated from the Okinawa Trough.</title>
        <authorList>
            <person name="Li J."/>
        </authorList>
    </citation>
    <scope>NUCLEOTIDE SEQUENCE [LARGE SCALE GENOMIC DNA]</scope>
</reference>
<dbReference type="AlphaFoldDB" id="A0AAW0N5T5"/>
<feature type="compositionally biased region" description="Low complexity" evidence="2">
    <location>
        <begin position="27"/>
        <end position="36"/>
    </location>
</feature>
<name>A0AAW0N5T5_9GOBI</name>
<evidence type="ECO:0000256" key="1">
    <source>
        <dbReference type="SAM" id="Coils"/>
    </source>
</evidence>
<dbReference type="SUPFAM" id="SSF57997">
    <property type="entry name" value="Tropomyosin"/>
    <property type="match status" value="1"/>
</dbReference>
<evidence type="ECO:0000313" key="4">
    <source>
        <dbReference type="Proteomes" id="UP001460270"/>
    </source>
</evidence>
<keyword evidence="1" id="KW-0175">Coiled coil</keyword>
<dbReference type="Gene3D" id="3.30.70.440">
    <property type="entry name" value="Killer toxin KP6 alpha-subunit"/>
    <property type="match status" value="1"/>
</dbReference>
<gene>
    <name evidence="3" type="ORF">WMY93_024221</name>
</gene>
<protein>
    <submittedName>
        <fullName evidence="3">Uncharacterized protein</fullName>
    </submittedName>
</protein>